<feature type="compositionally biased region" description="Polar residues" evidence="1">
    <location>
        <begin position="200"/>
        <end position="210"/>
    </location>
</feature>
<feature type="region of interest" description="Disordered" evidence="1">
    <location>
        <begin position="197"/>
        <end position="216"/>
    </location>
</feature>
<protein>
    <recommendedName>
        <fullName evidence="4">Lipoprotein</fullName>
    </recommendedName>
</protein>
<proteinExistence type="predicted"/>
<dbReference type="AlphaFoldDB" id="A0A9X8R0D5"/>
<evidence type="ECO:0008006" key="4">
    <source>
        <dbReference type="Google" id="ProtNLM"/>
    </source>
</evidence>
<feature type="region of interest" description="Disordered" evidence="1">
    <location>
        <begin position="39"/>
        <end position="81"/>
    </location>
</feature>
<dbReference type="Proteomes" id="UP000184388">
    <property type="component" value="Unassembled WGS sequence"/>
</dbReference>
<dbReference type="PANTHER" id="PTHR39335:SF1">
    <property type="entry name" value="BLL4220 PROTEIN"/>
    <property type="match status" value="1"/>
</dbReference>
<dbReference type="Pfam" id="PF03640">
    <property type="entry name" value="Lipoprotein_15"/>
    <property type="match status" value="2"/>
</dbReference>
<organism evidence="2 3">
    <name type="scientific">Streptomyces yunnanensis</name>
    <dbReference type="NCBI Taxonomy" id="156453"/>
    <lineage>
        <taxon>Bacteria</taxon>
        <taxon>Bacillati</taxon>
        <taxon>Actinomycetota</taxon>
        <taxon>Actinomycetes</taxon>
        <taxon>Kitasatosporales</taxon>
        <taxon>Streptomycetaceae</taxon>
        <taxon>Streptomyces</taxon>
    </lineage>
</organism>
<evidence type="ECO:0000313" key="2">
    <source>
        <dbReference type="EMBL" id="SHN33406.1"/>
    </source>
</evidence>
<gene>
    <name evidence="2" type="ORF">SAMN05216268_13911</name>
</gene>
<name>A0A9X8R0D5_9ACTN</name>
<evidence type="ECO:0000313" key="3">
    <source>
        <dbReference type="Proteomes" id="UP000184388"/>
    </source>
</evidence>
<dbReference type="EMBL" id="FRBK01000039">
    <property type="protein sequence ID" value="SHN33406.1"/>
    <property type="molecule type" value="Genomic_DNA"/>
</dbReference>
<evidence type="ECO:0000256" key="1">
    <source>
        <dbReference type="SAM" id="MobiDB-lite"/>
    </source>
</evidence>
<sequence length="216" mass="22368">MPMPMPIATSAARSGRRHAVLAVAALTAALALTTGCGSGHTAAGTDPVQPAGQGTPDYGTGYGSTKGGGYSAPDTPQAGTQQPGDVGVFAHPRLGKILVDRMGRTLYRFNKDSAWPMKFGCTGPCLDTWKPAEPADRARLNGVAPRLVSTVTRPDGTRQLAVGCWPVYWFTGDEQPGDVNGQGRMGLWFAVSQDGKKVTKTANGTESPVATPSPAG</sequence>
<feature type="compositionally biased region" description="Gly residues" evidence="1">
    <location>
        <begin position="60"/>
        <end position="70"/>
    </location>
</feature>
<comment type="caution">
    <text evidence="2">The sequence shown here is derived from an EMBL/GenBank/DDBJ whole genome shotgun (WGS) entry which is preliminary data.</text>
</comment>
<dbReference type="GO" id="GO:0043448">
    <property type="term" value="P:alkane catabolic process"/>
    <property type="evidence" value="ECO:0007669"/>
    <property type="project" value="TreeGrafter"/>
</dbReference>
<dbReference type="InterPro" id="IPR005297">
    <property type="entry name" value="Lipoprotein_repeat"/>
</dbReference>
<accession>A0A9X8R0D5</accession>
<dbReference type="RefSeq" id="WP_073450084.1">
    <property type="nucleotide sequence ID" value="NZ_FRBK01000039.1"/>
</dbReference>
<reference evidence="3" key="1">
    <citation type="submission" date="2016-11" db="EMBL/GenBank/DDBJ databases">
        <authorList>
            <person name="Jaros S."/>
            <person name="Januszkiewicz K."/>
            <person name="Wedrychowicz H."/>
        </authorList>
    </citation>
    <scope>NUCLEOTIDE SEQUENCE [LARGE SCALE GENOMIC DNA]</scope>
    <source>
        <strain evidence="3">CGMCC 4.3555</strain>
    </source>
</reference>
<dbReference type="PANTHER" id="PTHR39335">
    <property type="entry name" value="BLL4220 PROTEIN"/>
    <property type="match status" value="1"/>
</dbReference>